<proteinExistence type="predicted"/>
<feature type="transmembrane region" description="Helical" evidence="6">
    <location>
        <begin position="697"/>
        <end position="714"/>
    </location>
</feature>
<evidence type="ECO:0000259" key="7">
    <source>
        <dbReference type="Pfam" id="PF07992"/>
    </source>
</evidence>
<protein>
    <submittedName>
        <fullName evidence="8">Putative indole-3-pyruvate monooxygenase YUCCA9</fullName>
    </submittedName>
</protein>
<evidence type="ECO:0000256" key="2">
    <source>
        <dbReference type="ARBA" id="ARBA00022692"/>
    </source>
</evidence>
<dbReference type="Pfam" id="PF01040">
    <property type="entry name" value="UbiA"/>
    <property type="match status" value="1"/>
</dbReference>
<evidence type="ECO:0000256" key="6">
    <source>
        <dbReference type="SAM" id="Phobius"/>
    </source>
</evidence>
<keyword evidence="8" id="KW-0503">Monooxygenase</keyword>
<dbReference type="SUPFAM" id="SSF51905">
    <property type="entry name" value="FAD/NAD(P)-binding domain"/>
    <property type="match status" value="1"/>
</dbReference>
<dbReference type="OrthoDB" id="434972at2759"/>
<dbReference type="CDD" id="cd13965">
    <property type="entry name" value="PT_UbiA_3"/>
    <property type="match status" value="1"/>
</dbReference>
<dbReference type="GO" id="GO:0050660">
    <property type="term" value="F:flavin adenine dinucleotide binding"/>
    <property type="evidence" value="ECO:0007669"/>
    <property type="project" value="TreeGrafter"/>
</dbReference>
<keyword evidence="4" id="KW-0560">Oxidoreductase</keyword>
<dbReference type="InterPro" id="IPR050982">
    <property type="entry name" value="Auxin_biosynth/cation_transpt"/>
</dbReference>
<evidence type="ECO:0000313" key="8">
    <source>
        <dbReference type="EMBL" id="OBZ71748.1"/>
    </source>
</evidence>
<dbReference type="PANTHER" id="PTHR43539:SF68">
    <property type="entry name" value="FLAVIN-BINDING MONOOXYGENASE-LIKE PROTEIN (AFU_ORTHOLOGUE AFUA_4G09220)"/>
    <property type="match status" value="1"/>
</dbReference>
<keyword evidence="9" id="KW-1185">Reference proteome</keyword>
<keyword evidence="8" id="KW-0670">Pyruvate</keyword>
<dbReference type="InterPro" id="IPR023753">
    <property type="entry name" value="FAD/NAD-binding_dom"/>
</dbReference>
<dbReference type="PANTHER" id="PTHR43539">
    <property type="entry name" value="FLAVIN-BINDING MONOOXYGENASE-LIKE PROTEIN (AFU_ORTHOLOGUE AFUA_4G09220)"/>
    <property type="match status" value="1"/>
</dbReference>
<dbReference type="InterPro" id="IPR000537">
    <property type="entry name" value="UbiA_prenyltransferase"/>
</dbReference>
<sequence>MMATSSRSGLTLPTLDRLHASVPADVPPSDVAANWVRKFSDALAARESSTFNDLSVQGIAGIRSFFDARATPSGLSISQIAQDSFRAPALRSPFPDLSWVQFGFDIQTSAGKGLGYARLVPTESGNWKAYTLFTSLESLNGVVEKAGSSRNPNQEHSWQFQERRTREIEFSDGDPTVLIVGAGHSGLELAANLVAKSLQSLCLHDTVWYDQLPFLSYPSTWPVYTPSSKLGDWLEAYAQSLELNIWTSSNITQARWNKVDEHWQVSVTREDGSQRSLRVKHIVFANGLGGGVPNMPNIPGRDHVGKKVLIVGAGNSAHDIAQDLALHGVDVTMYQRSSTCVVSAKVVAAMAGSLYFEGGPPVDVADRVNAAFPITVVKMVHQRVVPRFAATIDKWPQPFLYEDSTLIAVLIREMLEKLNLLGFSSIWAPKMLGLCSPSFDMAADTMSIRLKTGGDIKEFTPRGVRFGDAQRLKRIHRLRYRVTPHRMIQVTGSDADVEHRFGNPRELAKQVCGAEVGDSLRPGGVLMTRTSCECLERLWTSWAVLCGRKLRDIAIVLALLGLQIKAQEEGVFGPPYSLTNGFNMRGSEPLLDPQKMRKPAATSRSNEGIALSDWLYTMFLFTKSDFKSIVIPTTVFGTMAAPKATVIHVCARLIWVWFNLLQFCVSNQSLSPAEDAANKPWRPIPAHRITVTTARRLRWMLLFVCILLSFYFRIATPGIALPSSYGPTTSCISIRIGSLEMPAMLLAMQRSIPVQRMCIADFRDSSGDALAGRRTLPLVYPQGSRIAITTLLILWSFFLCILWGLGILPSIIFLGLGAYVGGRFVTLRSTAADRRSYVYYNVWLCAAQILPFALSRVFLRNVCAGEVNCRGQIGTIFTIDLKVSILLRGESAK</sequence>
<dbReference type="Proteomes" id="UP000092993">
    <property type="component" value="Unassembled WGS sequence"/>
</dbReference>
<dbReference type="GO" id="GO:0016765">
    <property type="term" value="F:transferase activity, transferring alkyl or aryl (other than methyl) groups"/>
    <property type="evidence" value="ECO:0007669"/>
    <property type="project" value="InterPro"/>
</dbReference>
<keyword evidence="2 6" id="KW-0812">Transmembrane</keyword>
<keyword evidence="5 6" id="KW-0472">Membrane</keyword>
<dbReference type="Pfam" id="PF07992">
    <property type="entry name" value="Pyr_redox_2"/>
    <property type="match status" value="1"/>
</dbReference>
<feature type="transmembrane region" description="Helical" evidence="6">
    <location>
        <begin position="837"/>
        <end position="859"/>
    </location>
</feature>
<feature type="transmembrane region" description="Helical" evidence="6">
    <location>
        <begin position="786"/>
        <end position="816"/>
    </location>
</feature>
<gene>
    <name evidence="8" type="primary">YUC9</name>
    <name evidence="8" type="ORF">A0H81_08924</name>
</gene>
<dbReference type="GO" id="GO:0016020">
    <property type="term" value="C:membrane"/>
    <property type="evidence" value="ECO:0007669"/>
    <property type="project" value="UniProtKB-SubCell"/>
</dbReference>
<organism evidence="8 9">
    <name type="scientific">Grifola frondosa</name>
    <name type="common">Maitake</name>
    <name type="synonym">Polyporus frondosus</name>
    <dbReference type="NCBI Taxonomy" id="5627"/>
    <lineage>
        <taxon>Eukaryota</taxon>
        <taxon>Fungi</taxon>
        <taxon>Dikarya</taxon>
        <taxon>Basidiomycota</taxon>
        <taxon>Agaricomycotina</taxon>
        <taxon>Agaricomycetes</taxon>
        <taxon>Polyporales</taxon>
        <taxon>Grifolaceae</taxon>
        <taxon>Grifola</taxon>
    </lineage>
</organism>
<evidence type="ECO:0000256" key="1">
    <source>
        <dbReference type="ARBA" id="ARBA00004141"/>
    </source>
</evidence>
<evidence type="ECO:0000256" key="3">
    <source>
        <dbReference type="ARBA" id="ARBA00022989"/>
    </source>
</evidence>
<evidence type="ECO:0000313" key="9">
    <source>
        <dbReference type="Proteomes" id="UP000092993"/>
    </source>
</evidence>
<dbReference type="InterPro" id="IPR036188">
    <property type="entry name" value="FAD/NAD-bd_sf"/>
</dbReference>
<accession>A0A1C7M4S3</accession>
<dbReference type="AlphaFoldDB" id="A0A1C7M4S3"/>
<name>A0A1C7M4S3_GRIFR</name>
<evidence type="ECO:0000256" key="5">
    <source>
        <dbReference type="ARBA" id="ARBA00023136"/>
    </source>
</evidence>
<reference evidence="8 9" key="1">
    <citation type="submission" date="2016-03" db="EMBL/GenBank/DDBJ databases">
        <title>Whole genome sequencing of Grifola frondosa 9006-11.</title>
        <authorList>
            <person name="Min B."/>
            <person name="Park H."/>
            <person name="Kim J.-G."/>
            <person name="Cho H."/>
            <person name="Oh Y.-L."/>
            <person name="Kong W.-S."/>
            <person name="Choi I.-G."/>
        </authorList>
    </citation>
    <scope>NUCLEOTIDE SEQUENCE [LARGE SCALE GENOMIC DNA]</scope>
    <source>
        <strain evidence="8 9">9006-11</strain>
    </source>
</reference>
<dbReference type="Gene3D" id="3.50.50.60">
    <property type="entry name" value="FAD/NAD(P)-binding domain"/>
    <property type="match status" value="1"/>
</dbReference>
<dbReference type="STRING" id="5627.A0A1C7M4S3"/>
<comment type="subcellular location">
    <subcellularLocation>
        <location evidence="1">Membrane</location>
        <topology evidence="1">Multi-pass membrane protein</topology>
    </subcellularLocation>
</comment>
<comment type="caution">
    <text evidence="8">The sequence shown here is derived from an EMBL/GenBank/DDBJ whole genome shotgun (WGS) entry which is preliminary data.</text>
</comment>
<evidence type="ECO:0000256" key="4">
    <source>
        <dbReference type="ARBA" id="ARBA00023002"/>
    </source>
</evidence>
<feature type="domain" description="FAD/NAD(P)-binding" evidence="7">
    <location>
        <begin position="176"/>
        <end position="341"/>
    </location>
</feature>
<dbReference type="EMBL" id="LUGG01000011">
    <property type="protein sequence ID" value="OBZ71748.1"/>
    <property type="molecule type" value="Genomic_DNA"/>
</dbReference>
<dbReference type="GO" id="GO:0004497">
    <property type="term" value="F:monooxygenase activity"/>
    <property type="evidence" value="ECO:0007669"/>
    <property type="project" value="UniProtKB-KW"/>
</dbReference>
<keyword evidence="3 6" id="KW-1133">Transmembrane helix</keyword>